<evidence type="ECO:0000259" key="3">
    <source>
        <dbReference type="Pfam" id="PF05175"/>
    </source>
</evidence>
<name>A0A9D1UGW1_9BACT</name>
<evidence type="ECO:0000313" key="4">
    <source>
        <dbReference type="EMBL" id="HIW87372.1"/>
    </source>
</evidence>
<evidence type="ECO:0000256" key="1">
    <source>
        <dbReference type="ARBA" id="ARBA00022603"/>
    </source>
</evidence>
<comment type="caution">
    <text evidence="4">The sequence shown here is derived from an EMBL/GenBank/DDBJ whole genome shotgun (WGS) entry which is preliminary data.</text>
</comment>
<sequence length="235" mass="26669">MDFRCKQFSLNHSASTMKVGTDSILLATLAPEANPKNILDVGTGCGIISLVMAQRFSSAAITAIDLDFNSVRQASENFNLSKWNDRLTALNISFQDFATNKDNCHKYDYIVSNPPFFVNSLNSPYCKRNLARHTSTLSFEEFAFCVSKVCTDDARIICILPPEQNGLLSDCLSVYSLYAIERINIYTCYDKPLERIISVFAHSQSQIIVRDFYIRDIDNNYTEQYLRTVETVLFV</sequence>
<keyword evidence="1 4" id="KW-0489">Methyltransferase</keyword>
<keyword evidence="2" id="KW-0949">S-adenosyl-L-methionine</keyword>
<feature type="domain" description="Methyltransferase small" evidence="3">
    <location>
        <begin position="19"/>
        <end position="120"/>
    </location>
</feature>
<dbReference type="SUPFAM" id="SSF53335">
    <property type="entry name" value="S-adenosyl-L-methionine-dependent methyltransferases"/>
    <property type="match status" value="1"/>
</dbReference>
<protein>
    <submittedName>
        <fullName evidence="4">Methyltransferase</fullName>
    </submittedName>
</protein>
<evidence type="ECO:0000256" key="2">
    <source>
        <dbReference type="ARBA" id="ARBA00022691"/>
    </source>
</evidence>
<dbReference type="AlphaFoldDB" id="A0A9D1UGW1"/>
<dbReference type="GO" id="GO:0008170">
    <property type="term" value="F:N-methyltransferase activity"/>
    <property type="evidence" value="ECO:0007669"/>
    <property type="project" value="UniProtKB-ARBA"/>
</dbReference>
<accession>A0A9D1UGW1</accession>
<dbReference type="GO" id="GO:0032259">
    <property type="term" value="P:methylation"/>
    <property type="evidence" value="ECO:0007669"/>
    <property type="project" value="UniProtKB-KW"/>
</dbReference>
<dbReference type="InterPro" id="IPR002052">
    <property type="entry name" value="DNA_methylase_N6_adenine_CS"/>
</dbReference>
<keyword evidence="1 4" id="KW-0808">Transferase</keyword>
<dbReference type="CDD" id="cd02440">
    <property type="entry name" value="AdoMet_MTases"/>
    <property type="match status" value="1"/>
</dbReference>
<organism evidence="4 5">
    <name type="scientific">Candidatus Onthomorpha intestinigallinarum</name>
    <dbReference type="NCBI Taxonomy" id="2840880"/>
    <lineage>
        <taxon>Bacteria</taxon>
        <taxon>Pseudomonadati</taxon>
        <taxon>Bacteroidota</taxon>
        <taxon>Bacteroidia</taxon>
        <taxon>Bacteroidales</taxon>
        <taxon>Candidatus Onthomorpha</taxon>
    </lineage>
</organism>
<dbReference type="InterPro" id="IPR029063">
    <property type="entry name" value="SAM-dependent_MTases_sf"/>
</dbReference>
<dbReference type="Proteomes" id="UP000824267">
    <property type="component" value="Unassembled WGS sequence"/>
</dbReference>
<dbReference type="PANTHER" id="PTHR47739">
    <property type="entry name" value="TRNA1(VAL) (ADENINE(37)-N6)-METHYLTRANSFERASE"/>
    <property type="match status" value="1"/>
</dbReference>
<dbReference type="EMBL" id="DXGG01000127">
    <property type="protein sequence ID" value="HIW87372.1"/>
    <property type="molecule type" value="Genomic_DNA"/>
</dbReference>
<dbReference type="PANTHER" id="PTHR47739:SF1">
    <property type="entry name" value="TRNA1(VAL) (ADENINE(37)-N6)-METHYLTRANSFERASE"/>
    <property type="match status" value="1"/>
</dbReference>
<dbReference type="Gene3D" id="3.40.50.150">
    <property type="entry name" value="Vaccinia Virus protein VP39"/>
    <property type="match status" value="1"/>
</dbReference>
<dbReference type="PROSITE" id="PS00092">
    <property type="entry name" value="N6_MTASE"/>
    <property type="match status" value="1"/>
</dbReference>
<dbReference type="InterPro" id="IPR050210">
    <property type="entry name" value="tRNA_Adenine-N(6)_MTase"/>
</dbReference>
<proteinExistence type="predicted"/>
<reference evidence="4" key="1">
    <citation type="journal article" date="2021" name="PeerJ">
        <title>Extensive microbial diversity within the chicken gut microbiome revealed by metagenomics and culture.</title>
        <authorList>
            <person name="Gilroy R."/>
            <person name="Ravi A."/>
            <person name="Getino M."/>
            <person name="Pursley I."/>
            <person name="Horton D.L."/>
            <person name="Alikhan N.F."/>
            <person name="Baker D."/>
            <person name="Gharbi K."/>
            <person name="Hall N."/>
            <person name="Watson M."/>
            <person name="Adriaenssens E.M."/>
            <person name="Foster-Nyarko E."/>
            <person name="Jarju S."/>
            <person name="Secka A."/>
            <person name="Antonio M."/>
            <person name="Oren A."/>
            <person name="Chaudhuri R.R."/>
            <person name="La Ragione R."/>
            <person name="Hildebrand F."/>
            <person name="Pallen M.J."/>
        </authorList>
    </citation>
    <scope>NUCLEOTIDE SEQUENCE</scope>
    <source>
        <strain evidence="4">Gambia16-930</strain>
    </source>
</reference>
<reference evidence="4" key="2">
    <citation type="submission" date="2021-04" db="EMBL/GenBank/DDBJ databases">
        <authorList>
            <person name="Gilroy R."/>
        </authorList>
    </citation>
    <scope>NUCLEOTIDE SEQUENCE</scope>
    <source>
        <strain evidence="4">Gambia16-930</strain>
    </source>
</reference>
<evidence type="ECO:0000313" key="5">
    <source>
        <dbReference type="Proteomes" id="UP000824267"/>
    </source>
</evidence>
<dbReference type="InterPro" id="IPR007848">
    <property type="entry name" value="Small_mtfrase_dom"/>
</dbReference>
<dbReference type="GO" id="GO:0003676">
    <property type="term" value="F:nucleic acid binding"/>
    <property type="evidence" value="ECO:0007669"/>
    <property type="project" value="InterPro"/>
</dbReference>
<dbReference type="GO" id="GO:0008757">
    <property type="term" value="F:S-adenosylmethionine-dependent methyltransferase activity"/>
    <property type="evidence" value="ECO:0007669"/>
    <property type="project" value="UniProtKB-ARBA"/>
</dbReference>
<dbReference type="Pfam" id="PF05175">
    <property type="entry name" value="MTS"/>
    <property type="match status" value="1"/>
</dbReference>
<gene>
    <name evidence="4" type="ORF">IAC47_03765</name>
</gene>